<evidence type="ECO:0000256" key="1">
    <source>
        <dbReference type="SAM" id="SignalP"/>
    </source>
</evidence>
<name>A0A6H5HRQ4_9HEMI</name>
<sequence length="125" mass="13766">MVYMILLWFSPVMCKSDPDEENVSNRKLGAFTVHEHRPDQLATVRLMVDILSRLLGWQVTATGDVGSTELSSVLTAGGHCFVMLEVCHRFPMESSNSMLGEIIFYAGKPAADSVHLLEAEAVLPT</sequence>
<keyword evidence="1" id="KW-0732">Signal</keyword>
<protein>
    <submittedName>
        <fullName evidence="2">Uncharacterized protein</fullName>
    </submittedName>
</protein>
<keyword evidence="3" id="KW-1185">Reference proteome</keyword>
<gene>
    <name evidence="2" type="ORF">NTEN_LOCUS24329</name>
</gene>
<feature type="chain" id="PRO_5026037955" evidence="1">
    <location>
        <begin position="17"/>
        <end position="125"/>
    </location>
</feature>
<proteinExistence type="predicted"/>
<dbReference type="Proteomes" id="UP000479000">
    <property type="component" value="Unassembled WGS sequence"/>
</dbReference>
<dbReference type="EMBL" id="CADCXU010035760">
    <property type="protein sequence ID" value="CAB0020784.1"/>
    <property type="molecule type" value="Genomic_DNA"/>
</dbReference>
<reference evidence="2 3" key="1">
    <citation type="submission" date="2020-02" db="EMBL/GenBank/DDBJ databases">
        <authorList>
            <person name="Ferguson B K."/>
        </authorList>
    </citation>
    <scope>NUCLEOTIDE SEQUENCE [LARGE SCALE GENOMIC DNA]</scope>
</reference>
<dbReference type="AlphaFoldDB" id="A0A6H5HRQ4"/>
<evidence type="ECO:0000313" key="3">
    <source>
        <dbReference type="Proteomes" id="UP000479000"/>
    </source>
</evidence>
<feature type="signal peptide" evidence="1">
    <location>
        <begin position="1"/>
        <end position="16"/>
    </location>
</feature>
<evidence type="ECO:0000313" key="2">
    <source>
        <dbReference type="EMBL" id="CAB0020784.1"/>
    </source>
</evidence>
<accession>A0A6H5HRQ4</accession>
<organism evidence="2 3">
    <name type="scientific">Nesidiocoris tenuis</name>
    <dbReference type="NCBI Taxonomy" id="355587"/>
    <lineage>
        <taxon>Eukaryota</taxon>
        <taxon>Metazoa</taxon>
        <taxon>Ecdysozoa</taxon>
        <taxon>Arthropoda</taxon>
        <taxon>Hexapoda</taxon>
        <taxon>Insecta</taxon>
        <taxon>Pterygota</taxon>
        <taxon>Neoptera</taxon>
        <taxon>Paraneoptera</taxon>
        <taxon>Hemiptera</taxon>
        <taxon>Heteroptera</taxon>
        <taxon>Panheteroptera</taxon>
        <taxon>Cimicomorpha</taxon>
        <taxon>Miridae</taxon>
        <taxon>Dicyphina</taxon>
        <taxon>Nesidiocoris</taxon>
    </lineage>
</organism>